<evidence type="ECO:0000256" key="4">
    <source>
        <dbReference type="PIRSR" id="PIRSR005902-1"/>
    </source>
</evidence>
<dbReference type="GO" id="GO:0016788">
    <property type="term" value="F:hydrolase activity, acting on ester bonds"/>
    <property type="evidence" value="ECO:0007669"/>
    <property type="project" value="InterPro"/>
</dbReference>
<feature type="binding site" evidence="4">
    <location>
        <position position="205"/>
    </location>
    <ligand>
        <name>a divalent metal cation</name>
        <dbReference type="ChEBI" id="CHEBI:60240"/>
        <label>2</label>
    </ligand>
</feature>
<dbReference type="EMBL" id="JAMDMJ010000015">
    <property type="protein sequence ID" value="MCY9596758.1"/>
    <property type="molecule type" value="Genomic_DNA"/>
</dbReference>
<evidence type="ECO:0000256" key="1">
    <source>
        <dbReference type="ARBA" id="ARBA00009275"/>
    </source>
</evidence>
<dbReference type="InterPro" id="IPR032466">
    <property type="entry name" value="Metal_Hydrolase"/>
</dbReference>
<evidence type="ECO:0000313" key="5">
    <source>
        <dbReference type="EMBL" id="MCY9596758.1"/>
    </source>
</evidence>
<keyword evidence="8" id="KW-1185">Reference proteome</keyword>
<accession>A0A410X0D6</accession>
<dbReference type="GO" id="GO:0046872">
    <property type="term" value="F:metal ion binding"/>
    <property type="evidence" value="ECO:0007669"/>
    <property type="project" value="UniProtKB-KW"/>
</dbReference>
<dbReference type="Pfam" id="PF01026">
    <property type="entry name" value="TatD_DNase"/>
    <property type="match status" value="1"/>
</dbReference>
<dbReference type="PANTHER" id="PTHR46317">
    <property type="entry name" value="HYDROLASE OF PHP SUPERFAMILY-RELATED PROTEIN"/>
    <property type="match status" value="1"/>
</dbReference>
<reference evidence="6 7" key="1">
    <citation type="submission" date="2018-01" db="EMBL/GenBank/DDBJ databases">
        <title>The whole genome sequencing and assembly of Paenibacillus chitinolyticus KCCM 41400 strain.</title>
        <authorList>
            <person name="Kim J.-Y."/>
            <person name="Park M.-K."/>
            <person name="Lee Y.-J."/>
            <person name="Yi H."/>
            <person name="Bahn Y.-S."/>
            <person name="Kim J.F."/>
            <person name="Lee D.-W."/>
        </authorList>
    </citation>
    <scope>NUCLEOTIDE SEQUENCE [LARGE SCALE GENOMIC DNA]</scope>
    <source>
        <strain evidence="6 7">KCCM 41400</strain>
    </source>
</reference>
<dbReference type="OrthoDB" id="9775608at2"/>
<comment type="similarity">
    <text evidence="1">Belongs to the metallo-dependent hydrolases superfamily. TatD-type hydrolase family.</text>
</comment>
<sequence>MNKTMSESIKESIKEPIKEPMIDRKGFEPGAVGDRKAHDSEKLRYIDAHIHLEQYGEQERSLIFHDIAEGIPISMLLAVSMNLPSCQRTRELYRRYPHIVRPAYGFHPEQPLPSEDELAELLAWMEQTVHEAAAVGEIGLPYYMRTEVEQAGQAFYLQPYIDLLERFIAFAAKHNKPVVLHAVYEDADLVLDLLERYKIEHAHFHWFKGSEKTVERMIGLGYYISITPDISYEEEIRRLAARYPLELMMAETDGPWPFEGAYDGRMTHPLMVADVVRHIAGIKSVAVEEAAAQVYGNTCTFYRLQRQASG</sequence>
<dbReference type="KEGG" id="pchi:PC41400_20570"/>
<protein>
    <submittedName>
        <fullName evidence="6">TatD family deoxyribonuclease</fullName>
    </submittedName>
    <submittedName>
        <fullName evidence="5">TatD family hydrolase</fullName>
    </submittedName>
</protein>
<evidence type="ECO:0000313" key="7">
    <source>
        <dbReference type="Proteomes" id="UP000288943"/>
    </source>
</evidence>
<evidence type="ECO:0000256" key="2">
    <source>
        <dbReference type="ARBA" id="ARBA00022723"/>
    </source>
</evidence>
<evidence type="ECO:0000313" key="6">
    <source>
        <dbReference type="EMBL" id="QAV19921.1"/>
    </source>
</evidence>
<evidence type="ECO:0000313" key="8">
    <source>
        <dbReference type="Proteomes" id="UP001527202"/>
    </source>
</evidence>
<keyword evidence="2 4" id="KW-0479">Metal-binding</keyword>
<dbReference type="AlphaFoldDB" id="A0A410X0D6"/>
<dbReference type="Gene3D" id="3.20.20.140">
    <property type="entry name" value="Metal-dependent hydrolases"/>
    <property type="match status" value="1"/>
</dbReference>
<feature type="binding site" evidence="4">
    <location>
        <position position="181"/>
    </location>
    <ligand>
        <name>a divalent metal cation</name>
        <dbReference type="ChEBI" id="CHEBI:60240"/>
        <label>2</label>
    </ligand>
</feature>
<dbReference type="Proteomes" id="UP000288943">
    <property type="component" value="Chromosome"/>
</dbReference>
<dbReference type="RefSeq" id="WP_084706526.1">
    <property type="nucleotide sequence ID" value="NZ_CP026520.1"/>
</dbReference>
<proteinExistence type="inferred from homology"/>
<dbReference type="PANTHER" id="PTHR46317:SF1">
    <property type="entry name" value="HYDROLASE, TATD FAMILY"/>
    <property type="match status" value="1"/>
</dbReference>
<name>A0A410X0D6_9BACL</name>
<evidence type="ECO:0000256" key="3">
    <source>
        <dbReference type="ARBA" id="ARBA00022801"/>
    </source>
</evidence>
<reference evidence="5 8" key="2">
    <citation type="submission" date="2022-05" db="EMBL/GenBank/DDBJ databases">
        <title>Genome Sequencing of Bee-Associated Microbes.</title>
        <authorList>
            <person name="Dunlap C."/>
        </authorList>
    </citation>
    <scope>NUCLEOTIDE SEQUENCE [LARGE SCALE GENOMIC DNA]</scope>
    <source>
        <strain evidence="5 8">NRRL B-23120</strain>
    </source>
</reference>
<organism evidence="6 7">
    <name type="scientific">Paenibacillus chitinolyticus</name>
    <dbReference type="NCBI Taxonomy" id="79263"/>
    <lineage>
        <taxon>Bacteria</taxon>
        <taxon>Bacillati</taxon>
        <taxon>Bacillota</taxon>
        <taxon>Bacilli</taxon>
        <taxon>Bacillales</taxon>
        <taxon>Paenibacillaceae</taxon>
        <taxon>Paenibacillus</taxon>
    </lineage>
</organism>
<dbReference type="GeneID" id="95377190"/>
<feature type="binding site" evidence="4">
    <location>
        <position position="51"/>
    </location>
    <ligand>
        <name>a divalent metal cation</name>
        <dbReference type="ChEBI" id="CHEBI:60240"/>
        <label>1</label>
    </ligand>
</feature>
<dbReference type="SUPFAM" id="SSF51556">
    <property type="entry name" value="Metallo-dependent hydrolases"/>
    <property type="match status" value="1"/>
</dbReference>
<dbReference type="InterPro" id="IPR001130">
    <property type="entry name" value="TatD-like"/>
</dbReference>
<keyword evidence="3 5" id="KW-0378">Hydrolase</keyword>
<gene>
    <name evidence="5" type="ORF">M5X16_13335</name>
    <name evidence="6" type="ORF">PC41400_20570</name>
</gene>
<dbReference type="CDD" id="cd01310">
    <property type="entry name" value="TatD_DNAse"/>
    <property type="match status" value="1"/>
</dbReference>
<feature type="binding site" evidence="4">
    <location>
        <position position="137"/>
    </location>
    <ligand>
        <name>a divalent metal cation</name>
        <dbReference type="ChEBI" id="CHEBI:60240"/>
        <label>1</label>
    </ligand>
</feature>
<dbReference type="EMBL" id="CP026520">
    <property type="protein sequence ID" value="QAV19921.1"/>
    <property type="molecule type" value="Genomic_DNA"/>
</dbReference>
<feature type="binding site" evidence="4">
    <location>
        <position position="253"/>
    </location>
    <ligand>
        <name>a divalent metal cation</name>
        <dbReference type="ChEBI" id="CHEBI:60240"/>
        <label>1</label>
    </ligand>
</feature>
<feature type="binding site" evidence="4">
    <location>
        <position position="49"/>
    </location>
    <ligand>
        <name>a divalent metal cation</name>
        <dbReference type="ChEBI" id="CHEBI:60240"/>
        <label>1</label>
    </ligand>
</feature>
<dbReference type="Proteomes" id="UP001527202">
    <property type="component" value="Unassembled WGS sequence"/>
</dbReference>
<dbReference type="PIRSF" id="PIRSF005902">
    <property type="entry name" value="DNase_TatD"/>
    <property type="match status" value="1"/>
</dbReference>